<comment type="caution">
    <text evidence="2">The sequence shown here is derived from an EMBL/GenBank/DDBJ whole genome shotgun (WGS) entry which is preliminary data.</text>
</comment>
<dbReference type="Proteomes" id="UP000326903">
    <property type="component" value="Unassembled WGS sequence"/>
</dbReference>
<protein>
    <submittedName>
        <fullName evidence="2">Aldo/keto reductase</fullName>
    </submittedName>
</protein>
<evidence type="ECO:0000313" key="2">
    <source>
        <dbReference type="EMBL" id="KAA9035517.1"/>
    </source>
</evidence>
<dbReference type="AlphaFoldDB" id="A0A5J5IBE7"/>
<evidence type="ECO:0000313" key="3">
    <source>
        <dbReference type="Proteomes" id="UP000326903"/>
    </source>
</evidence>
<dbReference type="PANTHER" id="PTHR43312:SF1">
    <property type="entry name" value="NADP-DEPENDENT OXIDOREDUCTASE DOMAIN-CONTAINING PROTEIN"/>
    <property type="match status" value="1"/>
</dbReference>
<dbReference type="SUPFAM" id="SSF51430">
    <property type="entry name" value="NAD(P)-linked oxidoreductase"/>
    <property type="match status" value="1"/>
</dbReference>
<sequence>MRKRGCYKHLNTFKMNFRKFGNTDLLVSEVGFGAWAIGGGAMIGNTAIGWGQADDITSIKAIYRSLEVGINFFDTADIYGLGHSEKLLGHTVGNNKDVIIATKVGNVSRNDEFTFDYSKEYILQACEKSLKRLGRETIDYYQLHTARLSHLKQGDCLEAMQLLQQSGKIRYWGLSLNTYDPFDEANYLLENKLGSGFQLVLNILNQKAMPLIKKAGAEGYGIIARMPLQFGLLTGKFDAGVNFPDNDHRKKRVTKDVVDACNLGLQPVWNLCEKYNMNKTQLALSYILSYPEVSTVIPGIRTIEQAESNTTGLIQLSKEDMKFIEELGTTDFVKLMDLIREKEV</sequence>
<dbReference type="CDD" id="cd19086">
    <property type="entry name" value="AKR_AKR11C1"/>
    <property type="match status" value="1"/>
</dbReference>
<dbReference type="Gene3D" id="3.20.20.100">
    <property type="entry name" value="NADP-dependent oxidoreductase domain"/>
    <property type="match status" value="1"/>
</dbReference>
<evidence type="ECO:0000259" key="1">
    <source>
        <dbReference type="Pfam" id="PF00248"/>
    </source>
</evidence>
<proteinExistence type="predicted"/>
<gene>
    <name evidence="2" type="ORF">FW778_21400</name>
</gene>
<dbReference type="InterPro" id="IPR036812">
    <property type="entry name" value="NAD(P)_OxRdtase_dom_sf"/>
</dbReference>
<reference evidence="2 3" key="1">
    <citation type="submission" date="2019-09" db="EMBL/GenBank/DDBJ databases">
        <title>Draft genome sequence of Ginsengibacter sp. BR5-29.</title>
        <authorList>
            <person name="Im W.-T."/>
        </authorList>
    </citation>
    <scope>NUCLEOTIDE SEQUENCE [LARGE SCALE GENOMIC DNA]</scope>
    <source>
        <strain evidence="2 3">BR5-29</strain>
    </source>
</reference>
<dbReference type="InterPro" id="IPR053135">
    <property type="entry name" value="AKR2_Oxidoreductase"/>
</dbReference>
<dbReference type="Pfam" id="PF00248">
    <property type="entry name" value="Aldo_ket_red"/>
    <property type="match status" value="1"/>
</dbReference>
<feature type="domain" description="NADP-dependent oxidoreductase" evidence="1">
    <location>
        <begin position="30"/>
        <end position="327"/>
    </location>
</feature>
<accession>A0A5J5IBE7</accession>
<dbReference type="InterPro" id="IPR023210">
    <property type="entry name" value="NADP_OxRdtase_dom"/>
</dbReference>
<dbReference type="PANTHER" id="PTHR43312">
    <property type="entry name" value="D-THREO-ALDOSE 1-DEHYDROGENASE"/>
    <property type="match status" value="1"/>
</dbReference>
<keyword evidence="3" id="KW-1185">Reference proteome</keyword>
<name>A0A5J5IBE7_9BACT</name>
<dbReference type="EMBL" id="VYQF01000012">
    <property type="protein sequence ID" value="KAA9035517.1"/>
    <property type="molecule type" value="Genomic_DNA"/>
</dbReference>
<organism evidence="2 3">
    <name type="scientific">Ginsengibacter hankyongi</name>
    <dbReference type="NCBI Taxonomy" id="2607284"/>
    <lineage>
        <taxon>Bacteria</taxon>
        <taxon>Pseudomonadati</taxon>
        <taxon>Bacteroidota</taxon>
        <taxon>Chitinophagia</taxon>
        <taxon>Chitinophagales</taxon>
        <taxon>Chitinophagaceae</taxon>
        <taxon>Ginsengibacter</taxon>
    </lineage>
</organism>